<evidence type="ECO:0000313" key="4">
    <source>
        <dbReference type="Proteomes" id="UP001152321"/>
    </source>
</evidence>
<keyword evidence="2" id="KW-0732">Signal</keyword>
<name>A0ABT6DHQ2_9BACT</name>
<evidence type="ECO:0000256" key="2">
    <source>
        <dbReference type="SAM" id="SignalP"/>
    </source>
</evidence>
<feature type="chain" id="PRO_5045093565" description="PsiF repeat-containing protein" evidence="2">
    <location>
        <begin position="28"/>
        <end position="108"/>
    </location>
</feature>
<gene>
    <name evidence="3" type="ORF">NWE73_06490</name>
</gene>
<dbReference type="Proteomes" id="UP001152321">
    <property type="component" value="Unassembled WGS sequence"/>
</dbReference>
<organism evidence="3 4">
    <name type="scientific">Bdellovibrio svalbardensis</name>
    <dbReference type="NCBI Taxonomy" id="2972972"/>
    <lineage>
        <taxon>Bacteria</taxon>
        <taxon>Pseudomonadati</taxon>
        <taxon>Bdellovibrionota</taxon>
        <taxon>Bdellovibrionia</taxon>
        <taxon>Bdellovibrionales</taxon>
        <taxon>Pseudobdellovibrionaceae</taxon>
        <taxon>Bdellovibrio</taxon>
    </lineage>
</organism>
<evidence type="ECO:0000313" key="3">
    <source>
        <dbReference type="EMBL" id="MDG0816002.1"/>
    </source>
</evidence>
<reference evidence="3" key="1">
    <citation type="submission" date="2022-08" db="EMBL/GenBank/DDBJ databases">
        <title>Novel Bdellovibrio Species Isolated from Svalbard: Designation Bdellovibrio svalbardensis.</title>
        <authorList>
            <person name="Mitchell R.J."/>
            <person name="Choi S.Y."/>
        </authorList>
    </citation>
    <scope>NUCLEOTIDE SEQUENCE</scope>
    <source>
        <strain evidence="3">PAP01</strain>
    </source>
</reference>
<evidence type="ECO:0000256" key="1">
    <source>
        <dbReference type="SAM" id="MobiDB-lite"/>
    </source>
</evidence>
<dbReference type="RefSeq" id="WP_277577480.1">
    <property type="nucleotide sequence ID" value="NZ_JANRMI010000002.1"/>
</dbReference>
<evidence type="ECO:0008006" key="5">
    <source>
        <dbReference type="Google" id="ProtNLM"/>
    </source>
</evidence>
<keyword evidence="4" id="KW-1185">Reference proteome</keyword>
<dbReference type="EMBL" id="JANRMI010000002">
    <property type="protein sequence ID" value="MDG0816002.1"/>
    <property type="molecule type" value="Genomic_DNA"/>
</dbReference>
<proteinExistence type="predicted"/>
<protein>
    <recommendedName>
        <fullName evidence="5">PsiF repeat-containing protein</fullName>
    </recommendedName>
</protein>
<accession>A0ABT6DHQ2</accession>
<feature type="compositionally biased region" description="Basic and acidic residues" evidence="1">
    <location>
        <begin position="64"/>
        <end position="78"/>
    </location>
</feature>
<sequence length="108" mass="11441">MNNEVRKALVMGLSVAAVMAAGSKVFAQQDSSQHEAKRAAFAECANEVGLPKPEAGQRPQAPDEEQRTKMDACLKAKGFEPPTRFGGGNGDGRHHGPPPEESQNSGIQ</sequence>
<comment type="caution">
    <text evidence="3">The sequence shown here is derived from an EMBL/GenBank/DDBJ whole genome shotgun (WGS) entry which is preliminary data.</text>
</comment>
<feature type="region of interest" description="Disordered" evidence="1">
    <location>
        <begin position="48"/>
        <end position="108"/>
    </location>
</feature>
<feature type="signal peptide" evidence="2">
    <location>
        <begin position="1"/>
        <end position="27"/>
    </location>
</feature>